<protein>
    <submittedName>
        <fullName evidence="2">RES domain-containing protein</fullName>
    </submittedName>
</protein>
<dbReference type="Proteomes" id="UP000260664">
    <property type="component" value="Unassembled WGS sequence"/>
</dbReference>
<name>A0A3E4EWC7_9FIRM</name>
<proteinExistence type="predicted"/>
<comment type="caution">
    <text evidence="2">The sequence shown here is derived from an EMBL/GenBank/DDBJ whole genome shotgun (WGS) entry which is preliminary data.</text>
</comment>
<accession>A0A3E4EWC7</accession>
<gene>
    <name evidence="2" type="ORF">DXD84_13955</name>
</gene>
<sequence>MFNMNFFEMQNEILNVNRSDIFNKYLKLFRDQLSIPTRNICVGEHWLRGRIHCDTFKVSFDDYDSDIEIPYFKKEIGVPPIEMTKSFRFNRENIAYLYLTSDLNTCMAEIRLKENEICSISEFSCVRNGIYVDVISMFNILELKPLADILLQPIDDNKRIYEITQFISDIFKKIGYSGILYPSTLKRSNGLNLVCFYPDYFEFVMYSDRIYKGVPDESGNIIPLSQIDEFKRYPEYRKEMYSFGDTPEKEEAFEYIEDKICFEDEQEYISGVRNICDLNNTSEIECALNSFVEYFSRTHLRKKAYQFRGAYYINAGKIEIGIKDYILSLNACKAQWNTVINRVTHDIFDSNDVDNALKTEELKQKIIEECNLYFQESDKRWNMMMEELKKLDS</sequence>
<dbReference type="EMBL" id="QSOI01000026">
    <property type="protein sequence ID" value="RGI80917.1"/>
    <property type="molecule type" value="Genomic_DNA"/>
</dbReference>
<dbReference type="AlphaFoldDB" id="A0A3E4EWC7"/>
<dbReference type="Pfam" id="PF08808">
    <property type="entry name" value="RES"/>
    <property type="match status" value="1"/>
</dbReference>
<evidence type="ECO:0000313" key="3">
    <source>
        <dbReference type="Proteomes" id="UP000260664"/>
    </source>
</evidence>
<organism evidence="2 3">
    <name type="scientific">Dorea formicigenerans</name>
    <dbReference type="NCBI Taxonomy" id="39486"/>
    <lineage>
        <taxon>Bacteria</taxon>
        <taxon>Bacillati</taxon>
        <taxon>Bacillota</taxon>
        <taxon>Clostridia</taxon>
        <taxon>Lachnospirales</taxon>
        <taxon>Lachnospiraceae</taxon>
        <taxon>Dorea</taxon>
    </lineage>
</organism>
<feature type="domain" description="RES" evidence="1">
    <location>
        <begin position="72"/>
        <end position="206"/>
    </location>
</feature>
<dbReference type="InterPro" id="IPR014914">
    <property type="entry name" value="RES_dom"/>
</dbReference>
<reference evidence="2 3" key="1">
    <citation type="submission" date="2018-08" db="EMBL/GenBank/DDBJ databases">
        <title>A genome reference for cultivated species of the human gut microbiota.</title>
        <authorList>
            <person name="Zou Y."/>
            <person name="Xue W."/>
            <person name="Luo G."/>
        </authorList>
    </citation>
    <scope>NUCLEOTIDE SEQUENCE [LARGE SCALE GENOMIC DNA]</scope>
    <source>
        <strain evidence="2 3">TM09-19AC</strain>
    </source>
</reference>
<dbReference type="SMART" id="SM00953">
    <property type="entry name" value="RES"/>
    <property type="match status" value="1"/>
</dbReference>
<evidence type="ECO:0000313" key="2">
    <source>
        <dbReference type="EMBL" id="RGI80917.1"/>
    </source>
</evidence>
<evidence type="ECO:0000259" key="1">
    <source>
        <dbReference type="SMART" id="SM00953"/>
    </source>
</evidence>